<keyword evidence="7" id="KW-1185">Reference proteome</keyword>
<protein>
    <submittedName>
        <fullName evidence="8">Transferase CAF17 homolog, mitochondrial</fullName>
    </submittedName>
</protein>
<keyword evidence="3" id="KW-0496">Mitochondrion</keyword>
<feature type="domain" description="CAF17 C-terminal" evidence="5">
    <location>
        <begin position="285"/>
        <end position="358"/>
    </location>
</feature>
<reference evidence="8" key="2">
    <citation type="submission" date="2025-04" db="UniProtKB">
        <authorList>
            <consortium name="RefSeq"/>
        </authorList>
    </citation>
    <scope>IDENTIFICATION</scope>
    <source>
        <strain evidence="8">DH4</strain>
        <tissue evidence="8">Whole body</tissue>
    </source>
</reference>
<dbReference type="Pfam" id="PF25455">
    <property type="entry name" value="Beta-barrel_CAF17_C"/>
    <property type="match status" value="1"/>
</dbReference>
<dbReference type="NCBIfam" id="TIGR03317">
    <property type="entry name" value="ygfZ_signature"/>
    <property type="match status" value="1"/>
</dbReference>
<evidence type="ECO:0000256" key="3">
    <source>
        <dbReference type="ARBA" id="ARBA00023128"/>
    </source>
</evidence>
<evidence type="ECO:0000259" key="4">
    <source>
        <dbReference type="Pfam" id="PF01571"/>
    </source>
</evidence>
<evidence type="ECO:0000313" key="6">
    <source>
        <dbReference type="EnsemblMetazoa" id="XP_006565633"/>
    </source>
</evidence>
<sequence length="371" mass="42817">MIFNTMIVHLKKFIPSFCKLDNLGKIQTKLVRYNSSQSSPRILEQLKNKSLLRVRGNEVLIFLQGLITNDMKHFEEGAANLYALFLNTKGRVMYDVIIYRSQEDNVYYIECDSQAAESLQKHLKMYRVRRKIDIDYLEDSVNVWAFFDPIQHMNNKHINNRQKLEGLIFPCGTLNNKVSKIVDNIMIYEDPRLSDLGIRILAASEIERHKIIKHLNSNALDSANHLSYKAFRYKLGVPEGIEDLPPGKPLPLEVNCDYLHGVSFHKGCYIGQELTARTYHTGVVRKRLMPLLFNEVPNKSFSYDEKIINETGNVVGKFRGIENQYGLGLMRINDSLNAQSLTISNIKLKVSKPIWWPQELQKQIVSVNKTE</sequence>
<accession>A0A8B6Z1L4</accession>
<dbReference type="AlphaFoldDB" id="A0A7M7GXT8"/>
<keyword evidence="8" id="KW-0808">Transferase</keyword>
<dbReference type="OrthoDB" id="191995at2759"/>
<dbReference type="SUPFAM" id="SSF103025">
    <property type="entry name" value="Folate-binding domain"/>
    <property type="match status" value="1"/>
</dbReference>
<evidence type="ECO:0000313" key="7">
    <source>
        <dbReference type="Proteomes" id="UP000005203"/>
    </source>
</evidence>
<feature type="domain" description="GCVT N-terminal" evidence="4">
    <location>
        <begin position="52"/>
        <end position="124"/>
    </location>
</feature>
<dbReference type="InterPro" id="IPR027266">
    <property type="entry name" value="TrmE/GcvT-like"/>
</dbReference>
<dbReference type="InterPro" id="IPR057460">
    <property type="entry name" value="CAF17_C"/>
</dbReference>
<dbReference type="GO" id="GO:0016226">
    <property type="term" value="P:iron-sulfur cluster assembly"/>
    <property type="evidence" value="ECO:0007669"/>
    <property type="project" value="TreeGrafter"/>
</dbReference>
<dbReference type="GO" id="GO:0005759">
    <property type="term" value="C:mitochondrial matrix"/>
    <property type="evidence" value="ECO:0007669"/>
    <property type="project" value="TreeGrafter"/>
</dbReference>
<evidence type="ECO:0000313" key="8">
    <source>
        <dbReference type="RefSeq" id="XP_006565633.1"/>
    </source>
</evidence>
<dbReference type="Proteomes" id="UP000005203">
    <property type="component" value="Linkage group LG5"/>
</dbReference>
<dbReference type="KEGG" id="ame:724700"/>
<evidence type="ECO:0000256" key="2">
    <source>
        <dbReference type="ARBA" id="ARBA00022946"/>
    </source>
</evidence>
<reference evidence="6" key="1">
    <citation type="submission" date="2021-01" db="UniProtKB">
        <authorList>
            <consortium name="EnsemblMetazoa"/>
        </authorList>
    </citation>
    <scope>IDENTIFICATION</scope>
    <source>
        <strain evidence="6">DH4</strain>
    </source>
</reference>
<dbReference type="InterPro" id="IPR017703">
    <property type="entry name" value="YgfZ/GCV_T_CS"/>
</dbReference>
<gene>
    <name evidence="8" type="primary">LOC724700</name>
</gene>
<dbReference type="InterPro" id="IPR006222">
    <property type="entry name" value="GCVT_N"/>
</dbReference>
<organism evidence="6">
    <name type="scientific">Apis mellifera</name>
    <name type="common">Honeybee</name>
    <dbReference type="NCBI Taxonomy" id="7460"/>
    <lineage>
        <taxon>Eukaryota</taxon>
        <taxon>Metazoa</taxon>
        <taxon>Ecdysozoa</taxon>
        <taxon>Arthropoda</taxon>
        <taxon>Hexapoda</taxon>
        <taxon>Insecta</taxon>
        <taxon>Pterygota</taxon>
        <taxon>Neoptera</taxon>
        <taxon>Endopterygota</taxon>
        <taxon>Hymenoptera</taxon>
        <taxon>Apocrita</taxon>
        <taxon>Aculeata</taxon>
        <taxon>Apoidea</taxon>
        <taxon>Anthophila</taxon>
        <taxon>Apidae</taxon>
        <taxon>Apis</taxon>
    </lineage>
</organism>
<dbReference type="Gene3D" id="3.30.1360.120">
    <property type="entry name" value="Probable tRNA modification gtpase trme, domain 1"/>
    <property type="match status" value="1"/>
</dbReference>
<accession>A0A7M7GXT8</accession>
<dbReference type="GO" id="GO:0016740">
    <property type="term" value="F:transferase activity"/>
    <property type="evidence" value="ECO:0007669"/>
    <property type="project" value="UniProtKB-KW"/>
</dbReference>
<dbReference type="PANTHER" id="PTHR22602">
    <property type="entry name" value="TRANSFERASE CAF17, MITOCHONDRIAL-RELATED"/>
    <property type="match status" value="1"/>
</dbReference>
<dbReference type="InterPro" id="IPR045179">
    <property type="entry name" value="YgfZ/GcvT"/>
</dbReference>
<evidence type="ECO:0000256" key="1">
    <source>
        <dbReference type="ARBA" id="ARBA00004173"/>
    </source>
</evidence>
<dbReference type="EnsemblMetazoa" id="XM_006565570">
    <property type="protein sequence ID" value="XP_006565633"/>
    <property type="gene ID" value="LOC724700"/>
</dbReference>
<keyword evidence="2" id="KW-0809">Transit peptide</keyword>
<name>A0A7M7GXT8_APIME</name>
<dbReference type="PANTHER" id="PTHR22602:SF0">
    <property type="entry name" value="TRANSFERASE CAF17, MITOCHONDRIAL-RELATED"/>
    <property type="match status" value="1"/>
</dbReference>
<proteinExistence type="predicted"/>
<evidence type="ECO:0000259" key="5">
    <source>
        <dbReference type="Pfam" id="PF25455"/>
    </source>
</evidence>
<dbReference type="GeneID" id="724700"/>
<dbReference type="Pfam" id="PF01571">
    <property type="entry name" value="GCV_T"/>
    <property type="match status" value="1"/>
</dbReference>
<dbReference type="RefSeq" id="XP_006565633.1">
    <property type="nucleotide sequence ID" value="XM_006565570.3"/>
</dbReference>
<comment type="subcellular location">
    <subcellularLocation>
        <location evidence="1">Mitochondrion</location>
    </subcellularLocation>
</comment>